<protein>
    <submittedName>
        <fullName evidence="1">Uncharacterized protein</fullName>
    </submittedName>
</protein>
<dbReference type="Proteomes" id="UP000499080">
    <property type="component" value="Unassembled WGS sequence"/>
</dbReference>
<comment type="caution">
    <text evidence="1">The sequence shown here is derived from an EMBL/GenBank/DDBJ whole genome shotgun (WGS) entry which is preliminary data.</text>
</comment>
<organism evidence="1 2">
    <name type="scientific">Araneus ventricosus</name>
    <name type="common">Orbweaver spider</name>
    <name type="synonym">Epeira ventricosa</name>
    <dbReference type="NCBI Taxonomy" id="182803"/>
    <lineage>
        <taxon>Eukaryota</taxon>
        <taxon>Metazoa</taxon>
        <taxon>Ecdysozoa</taxon>
        <taxon>Arthropoda</taxon>
        <taxon>Chelicerata</taxon>
        <taxon>Arachnida</taxon>
        <taxon>Araneae</taxon>
        <taxon>Araneomorphae</taxon>
        <taxon>Entelegynae</taxon>
        <taxon>Araneoidea</taxon>
        <taxon>Araneidae</taxon>
        <taxon>Araneus</taxon>
    </lineage>
</organism>
<dbReference type="AlphaFoldDB" id="A0A4Y2FGW3"/>
<dbReference type="EMBL" id="BGPR01000931">
    <property type="protein sequence ID" value="GBM40481.1"/>
    <property type="molecule type" value="Genomic_DNA"/>
</dbReference>
<sequence length="107" mass="11874">MEVDIGAHRITPTSSLRVILGLPPLPLKLQYQAGITIIVSLNKPFQNSEELLPFDVEHIEVGWIKQQSIFLHESRISLEDGRIVHLKSGIITEGSKTNSGVGLNFVF</sequence>
<keyword evidence="2" id="KW-1185">Reference proteome</keyword>
<evidence type="ECO:0000313" key="2">
    <source>
        <dbReference type="Proteomes" id="UP000499080"/>
    </source>
</evidence>
<gene>
    <name evidence="1" type="ORF">AVEN_28639_1</name>
</gene>
<accession>A0A4Y2FGW3</accession>
<reference evidence="1 2" key="1">
    <citation type="journal article" date="2019" name="Sci. Rep.">
        <title>Orb-weaving spider Araneus ventricosus genome elucidates the spidroin gene catalogue.</title>
        <authorList>
            <person name="Kono N."/>
            <person name="Nakamura H."/>
            <person name="Ohtoshi R."/>
            <person name="Moran D.A.P."/>
            <person name="Shinohara A."/>
            <person name="Yoshida Y."/>
            <person name="Fujiwara M."/>
            <person name="Mori M."/>
            <person name="Tomita M."/>
            <person name="Arakawa K."/>
        </authorList>
    </citation>
    <scope>NUCLEOTIDE SEQUENCE [LARGE SCALE GENOMIC DNA]</scope>
</reference>
<name>A0A4Y2FGW3_ARAVE</name>
<evidence type="ECO:0000313" key="1">
    <source>
        <dbReference type="EMBL" id="GBM40481.1"/>
    </source>
</evidence>
<proteinExistence type="predicted"/>